<name>A0A662Z4B5_9STAP</name>
<feature type="domain" description="Glycosyl transferase family 1" evidence="1">
    <location>
        <begin position="186"/>
        <end position="349"/>
    </location>
</feature>
<dbReference type="Gene3D" id="3.40.50.2000">
    <property type="entry name" value="Glycogen Phosphorylase B"/>
    <property type="match status" value="2"/>
</dbReference>
<proteinExistence type="predicted"/>
<dbReference type="Pfam" id="PF00534">
    <property type="entry name" value="Glycos_transf_1"/>
    <property type="match status" value="1"/>
</dbReference>
<dbReference type="SUPFAM" id="SSF53756">
    <property type="entry name" value="UDP-Glycosyltransferase/glycogen phosphorylase"/>
    <property type="match status" value="1"/>
</dbReference>
<dbReference type="OrthoDB" id="9810929at2"/>
<evidence type="ECO:0000313" key="3">
    <source>
        <dbReference type="EMBL" id="SEV83486.1"/>
    </source>
</evidence>
<accession>A0A662Z4B5</accession>
<dbReference type="InterPro" id="IPR028098">
    <property type="entry name" value="Glyco_trans_4-like_N"/>
</dbReference>
<dbReference type="InterPro" id="IPR001296">
    <property type="entry name" value="Glyco_trans_1"/>
</dbReference>
<keyword evidence="4" id="KW-1185">Reference proteome</keyword>
<dbReference type="InterPro" id="IPR050194">
    <property type="entry name" value="Glycosyltransferase_grp1"/>
</dbReference>
<evidence type="ECO:0000259" key="1">
    <source>
        <dbReference type="Pfam" id="PF00534"/>
    </source>
</evidence>
<dbReference type="AlphaFoldDB" id="A0A662Z4B5"/>
<dbReference type="NCBIfam" id="TIGR03999">
    <property type="entry name" value="thiol_BshA"/>
    <property type="match status" value="1"/>
</dbReference>
<dbReference type="PANTHER" id="PTHR45947:SF3">
    <property type="entry name" value="SULFOQUINOVOSYL TRANSFERASE SQD2"/>
    <property type="match status" value="1"/>
</dbReference>
<dbReference type="InterPro" id="IPR023881">
    <property type="entry name" value="Thiol_BshA"/>
</dbReference>
<sequence>MKIGITCYPSIGGSGIVATELGLQLAKRDHEIHFIASETPYRLNDASHNIYTHRIDVTSYNVFKYPPYDITLANKIANVIDEYELDVIHMHYAVPHAICGILAKQIAKRDIKIVTTLHGTDITILGQDLSLKSAIKFGIEESDVTTSVSDSLKRDTYELINPEVDIQTIFNFIDEEKFNYLDASIRKEMRQRYHIDEGTTVVIHASNFREIKRIDDILRAFKLASEQVDMILVLAGDGPLSSKMKALATELEIRHKVLFVGQQPHIGMYYLMSDIFMLLSEKESFGLSLLEAMNCGLVPIGSNAGGIPEVIKHEETGFIVDVHDYKKASEYMVKLSRDNALRDHLKHAALRDVGERFNSTKIIDQYEVMYKQLLGD</sequence>
<dbReference type="PANTHER" id="PTHR45947">
    <property type="entry name" value="SULFOQUINOVOSYL TRANSFERASE SQD2"/>
    <property type="match status" value="1"/>
</dbReference>
<dbReference type="Proteomes" id="UP000243605">
    <property type="component" value="Unassembled WGS sequence"/>
</dbReference>
<protein>
    <submittedName>
        <fullName evidence="3">N-acetyl-alpha-D-glucosaminyl L-malate synthase BshA</fullName>
    </submittedName>
</protein>
<gene>
    <name evidence="3" type="ORF">SAMN05192557_0346</name>
</gene>
<dbReference type="GO" id="GO:0016757">
    <property type="term" value="F:glycosyltransferase activity"/>
    <property type="evidence" value="ECO:0007669"/>
    <property type="project" value="InterPro"/>
</dbReference>
<dbReference type="Pfam" id="PF13439">
    <property type="entry name" value="Glyco_transf_4"/>
    <property type="match status" value="1"/>
</dbReference>
<organism evidence="3 4">
    <name type="scientific">Aliicoccus persicus</name>
    <dbReference type="NCBI Taxonomy" id="930138"/>
    <lineage>
        <taxon>Bacteria</taxon>
        <taxon>Bacillati</taxon>
        <taxon>Bacillota</taxon>
        <taxon>Bacilli</taxon>
        <taxon>Bacillales</taxon>
        <taxon>Staphylococcaceae</taxon>
        <taxon>Aliicoccus</taxon>
    </lineage>
</organism>
<evidence type="ECO:0000259" key="2">
    <source>
        <dbReference type="Pfam" id="PF13439"/>
    </source>
</evidence>
<evidence type="ECO:0000313" key="4">
    <source>
        <dbReference type="Proteomes" id="UP000243605"/>
    </source>
</evidence>
<reference evidence="3 4" key="1">
    <citation type="submission" date="2016-10" db="EMBL/GenBank/DDBJ databases">
        <authorList>
            <person name="Varghese N."/>
            <person name="Submissions S."/>
        </authorList>
    </citation>
    <scope>NUCLEOTIDE SEQUENCE [LARGE SCALE GENOMIC DNA]</scope>
    <source>
        <strain evidence="3 4">IBRC-M10081</strain>
    </source>
</reference>
<dbReference type="RefSeq" id="WP_091473304.1">
    <property type="nucleotide sequence ID" value="NZ_FOIT01000001.1"/>
</dbReference>
<dbReference type="EMBL" id="FOIT01000001">
    <property type="protein sequence ID" value="SEV83486.1"/>
    <property type="molecule type" value="Genomic_DNA"/>
</dbReference>
<feature type="domain" description="Glycosyltransferase subfamily 4-like N-terminal" evidence="2">
    <location>
        <begin position="11"/>
        <end position="176"/>
    </location>
</feature>
<dbReference type="GO" id="GO:0071793">
    <property type="term" value="P:bacillithiol biosynthetic process"/>
    <property type="evidence" value="ECO:0007669"/>
    <property type="project" value="InterPro"/>
</dbReference>